<dbReference type="Proteomes" id="UP000034805">
    <property type="component" value="Unassembled WGS sequence"/>
</dbReference>
<organism evidence="2 3">
    <name type="scientific">Scleropages formosus</name>
    <name type="common">Asian bonytongue</name>
    <name type="synonym">Osteoglossum formosum</name>
    <dbReference type="NCBI Taxonomy" id="113540"/>
    <lineage>
        <taxon>Eukaryota</taxon>
        <taxon>Metazoa</taxon>
        <taxon>Chordata</taxon>
        <taxon>Craniata</taxon>
        <taxon>Vertebrata</taxon>
        <taxon>Euteleostomi</taxon>
        <taxon>Actinopterygii</taxon>
        <taxon>Neopterygii</taxon>
        <taxon>Teleostei</taxon>
        <taxon>Osteoglossocephala</taxon>
        <taxon>Osteoglossomorpha</taxon>
        <taxon>Osteoglossiformes</taxon>
        <taxon>Osteoglossidae</taxon>
        <taxon>Scleropages</taxon>
    </lineage>
</organism>
<accession>A0A0P7UH61</accession>
<feature type="transmembrane region" description="Helical" evidence="1">
    <location>
        <begin position="111"/>
        <end position="137"/>
    </location>
</feature>
<gene>
    <name evidence="2" type="ORF">Z043_112120</name>
</gene>
<dbReference type="PANTHER" id="PTHR34929">
    <property type="entry name" value="ZGC:153157"/>
    <property type="match status" value="1"/>
</dbReference>
<keyword evidence="1" id="KW-1133">Transmembrane helix</keyword>
<reference evidence="2 3" key="1">
    <citation type="submission" date="2015-08" db="EMBL/GenBank/DDBJ databases">
        <title>The genome of the Asian arowana (Scleropages formosus).</title>
        <authorList>
            <person name="Tan M.H."/>
            <person name="Gan H.M."/>
            <person name="Croft L.J."/>
            <person name="Austin C.M."/>
        </authorList>
    </citation>
    <scope>NUCLEOTIDE SEQUENCE [LARGE SCALE GENOMIC DNA]</scope>
    <source>
        <strain evidence="2">Aro1</strain>
    </source>
</reference>
<name>A0A0P7UH61_SCLFO</name>
<keyword evidence="1" id="KW-0812">Transmembrane</keyword>
<evidence type="ECO:0008006" key="4">
    <source>
        <dbReference type="Google" id="ProtNLM"/>
    </source>
</evidence>
<dbReference type="Pfam" id="PF15018">
    <property type="entry name" value="InaF-motif"/>
    <property type="match status" value="1"/>
</dbReference>
<dbReference type="EMBL" id="JARO02004099">
    <property type="protein sequence ID" value="KPP69147.1"/>
    <property type="molecule type" value="Genomic_DNA"/>
</dbReference>
<dbReference type="PANTHER" id="PTHR34929:SF1">
    <property type="entry name" value="INAF MOTIF CONTAINING 2"/>
    <property type="match status" value="1"/>
</dbReference>
<proteinExistence type="predicted"/>
<keyword evidence="1" id="KW-0472">Membrane</keyword>
<sequence length="161" mass="17859">MLRRSAPQPGGGEPRVLLCDIRPERPESAVNLLGRDSGTPRGRVFPPPHSPRGGAHFWRGRAARCALRQYCTVMKDGANNGKGKWSDRAHRRPSYPGEQWVKRANTSTKTWVKVAMAIVYFLSVSVVACILVIYYVIFWTPNTTNNSTTSSSPTRNTSCSP</sequence>
<protein>
    <recommendedName>
        <fullName evidence="4">Transmembrane protein INAFM2</fullName>
    </recommendedName>
</protein>
<dbReference type="InterPro" id="IPR029162">
    <property type="entry name" value="InaF-motif"/>
</dbReference>
<dbReference type="AlphaFoldDB" id="A0A0P7UH61"/>
<comment type="caution">
    <text evidence="2">The sequence shown here is derived from an EMBL/GenBank/DDBJ whole genome shotgun (WGS) entry which is preliminary data.</text>
</comment>
<evidence type="ECO:0000313" key="2">
    <source>
        <dbReference type="EMBL" id="KPP69147.1"/>
    </source>
</evidence>
<evidence type="ECO:0000256" key="1">
    <source>
        <dbReference type="SAM" id="Phobius"/>
    </source>
</evidence>
<evidence type="ECO:0000313" key="3">
    <source>
        <dbReference type="Proteomes" id="UP000034805"/>
    </source>
</evidence>